<keyword evidence="2" id="KW-0723">Serine/threonine-protein kinase</keyword>
<comment type="subcellular location">
    <subcellularLocation>
        <location evidence="1">Membrane</location>
        <topology evidence="1">Single-pass type I membrane protein</topology>
    </subcellularLocation>
</comment>
<dbReference type="Pfam" id="PF07714">
    <property type="entry name" value="PK_Tyr_Ser-Thr"/>
    <property type="match status" value="1"/>
</dbReference>
<keyword evidence="5" id="KW-1133">Transmembrane helix</keyword>
<organism evidence="10 11">
    <name type="scientific">Escallonia rubra</name>
    <dbReference type="NCBI Taxonomy" id="112253"/>
    <lineage>
        <taxon>Eukaryota</taxon>
        <taxon>Viridiplantae</taxon>
        <taxon>Streptophyta</taxon>
        <taxon>Embryophyta</taxon>
        <taxon>Tracheophyta</taxon>
        <taxon>Spermatophyta</taxon>
        <taxon>Magnoliopsida</taxon>
        <taxon>eudicotyledons</taxon>
        <taxon>Gunneridae</taxon>
        <taxon>Pentapetalae</taxon>
        <taxon>asterids</taxon>
        <taxon>campanulids</taxon>
        <taxon>Escalloniales</taxon>
        <taxon>Escalloniaceae</taxon>
        <taxon>Escallonia</taxon>
    </lineage>
</organism>
<proteinExistence type="predicted"/>
<dbReference type="InterPro" id="IPR045874">
    <property type="entry name" value="LRK10/LRL21-25-like"/>
</dbReference>
<dbReference type="GO" id="GO:0016020">
    <property type="term" value="C:membrane"/>
    <property type="evidence" value="ECO:0007669"/>
    <property type="project" value="UniProtKB-SubCell"/>
</dbReference>
<feature type="domain" description="Protein kinase" evidence="9">
    <location>
        <begin position="24"/>
        <end position="249"/>
    </location>
</feature>
<sequence>MGSSAMLAEAGESAAGVEDGEITNKFKDKLGKGHYGIVFRGKLSNEVFVAVKVLNDSTGNGDEFINEVGTMARIHHVNVVCLVGFCADGTRRALVYEFLPNHSLEKFIFSNNQNSNILSWEKLQDIALGIAKGIICIKDIYSFGMMLLEIVGGRKNTGDTVQNTSQAYFPEWVYNRLCQGEELGIKAEEEEHGRIGKRLTVVRLWCIQWYPMGRHSMKTVVQMLEGKGDTLSMPPNPFDSTKPARALDN</sequence>
<keyword evidence="4" id="KW-0732">Signal</keyword>
<keyword evidence="3" id="KW-0812">Transmembrane</keyword>
<feature type="binding site" evidence="8">
    <location>
        <position position="52"/>
    </location>
    <ligand>
        <name>ATP</name>
        <dbReference type="ChEBI" id="CHEBI:30616"/>
    </ligand>
</feature>
<comment type="caution">
    <text evidence="10">The sequence shown here is derived from an EMBL/GenBank/DDBJ whole genome shotgun (WGS) entry which is preliminary data.</text>
</comment>
<evidence type="ECO:0000259" key="9">
    <source>
        <dbReference type="PROSITE" id="PS50011"/>
    </source>
</evidence>
<dbReference type="InterPro" id="IPR017441">
    <property type="entry name" value="Protein_kinase_ATP_BS"/>
</dbReference>
<dbReference type="Gene3D" id="1.10.510.10">
    <property type="entry name" value="Transferase(Phosphotransferase) domain 1"/>
    <property type="match status" value="2"/>
</dbReference>
<evidence type="ECO:0000256" key="1">
    <source>
        <dbReference type="ARBA" id="ARBA00004479"/>
    </source>
</evidence>
<dbReference type="InterPro" id="IPR011009">
    <property type="entry name" value="Kinase-like_dom_sf"/>
</dbReference>
<evidence type="ECO:0000256" key="2">
    <source>
        <dbReference type="ARBA" id="ARBA00022527"/>
    </source>
</evidence>
<keyword evidence="8" id="KW-0067">ATP-binding</keyword>
<accession>A0AA88QWB6</accession>
<keyword evidence="6" id="KW-0472">Membrane</keyword>
<protein>
    <recommendedName>
        <fullName evidence="9">Protein kinase domain-containing protein</fullName>
    </recommendedName>
</protein>
<evidence type="ECO:0000256" key="3">
    <source>
        <dbReference type="ARBA" id="ARBA00022692"/>
    </source>
</evidence>
<keyword evidence="7" id="KW-0325">Glycoprotein</keyword>
<dbReference type="PROSITE" id="PS00107">
    <property type="entry name" value="PROTEIN_KINASE_ATP"/>
    <property type="match status" value="1"/>
</dbReference>
<keyword evidence="2" id="KW-0808">Transferase</keyword>
<gene>
    <name evidence="10" type="ORF">RJ640_028613</name>
</gene>
<name>A0AA88QWB6_9ASTE</name>
<dbReference type="PROSITE" id="PS50011">
    <property type="entry name" value="PROTEIN_KINASE_DOM"/>
    <property type="match status" value="1"/>
</dbReference>
<dbReference type="AlphaFoldDB" id="A0AA88QWB6"/>
<evidence type="ECO:0000256" key="4">
    <source>
        <dbReference type="ARBA" id="ARBA00022729"/>
    </source>
</evidence>
<dbReference type="PANTHER" id="PTHR27009">
    <property type="entry name" value="RUST RESISTANCE KINASE LR10-RELATED"/>
    <property type="match status" value="1"/>
</dbReference>
<evidence type="ECO:0000313" key="10">
    <source>
        <dbReference type="EMBL" id="KAK2977452.1"/>
    </source>
</evidence>
<reference evidence="10" key="1">
    <citation type="submission" date="2022-12" db="EMBL/GenBank/DDBJ databases">
        <title>Draft genome assemblies for two species of Escallonia (Escalloniales).</title>
        <authorList>
            <person name="Chanderbali A."/>
            <person name="Dervinis C."/>
            <person name="Anghel I."/>
            <person name="Soltis D."/>
            <person name="Soltis P."/>
            <person name="Zapata F."/>
        </authorList>
    </citation>
    <scope>NUCLEOTIDE SEQUENCE</scope>
    <source>
        <strain evidence="10">UCBG92.1500</strain>
        <tissue evidence="10">Leaf</tissue>
    </source>
</reference>
<evidence type="ECO:0000256" key="7">
    <source>
        <dbReference type="ARBA" id="ARBA00023180"/>
    </source>
</evidence>
<dbReference type="EMBL" id="JAVXUO010001984">
    <property type="protein sequence ID" value="KAK2977452.1"/>
    <property type="molecule type" value="Genomic_DNA"/>
</dbReference>
<dbReference type="GO" id="GO:0005524">
    <property type="term" value="F:ATP binding"/>
    <property type="evidence" value="ECO:0007669"/>
    <property type="project" value="UniProtKB-UniRule"/>
</dbReference>
<evidence type="ECO:0000256" key="5">
    <source>
        <dbReference type="ARBA" id="ARBA00022989"/>
    </source>
</evidence>
<evidence type="ECO:0000256" key="6">
    <source>
        <dbReference type="ARBA" id="ARBA00023136"/>
    </source>
</evidence>
<dbReference type="Proteomes" id="UP001187471">
    <property type="component" value="Unassembled WGS sequence"/>
</dbReference>
<dbReference type="InterPro" id="IPR000719">
    <property type="entry name" value="Prot_kinase_dom"/>
</dbReference>
<keyword evidence="11" id="KW-1185">Reference proteome</keyword>
<dbReference type="InterPro" id="IPR001245">
    <property type="entry name" value="Ser-Thr/Tyr_kinase_cat_dom"/>
</dbReference>
<keyword evidence="2" id="KW-0418">Kinase</keyword>
<evidence type="ECO:0000256" key="8">
    <source>
        <dbReference type="PROSITE-ProRule" id="PRU10141"/>
    </source>
</evidence>
<dbReference type="SUPFAM" id="SSF56112">
    <property type="entry name" value="Protein kinase-like (PK-like)"/>
    <property type="match status" value="1"/>
</dbReference>
<evidence type="ECO:0000313" key="11">
    <source>
        <dbReference type="Proteomes" id="UP001187471"/>
    </source>
</evidence>
<keyword evidence="8" id="KW-0547">Nucleotide-binding</keyword>
<dbReference type="GO" id="GO:0004674">
    <property type="term" value="F:protein serine/threonine kinase activity"/>
    <property type="evidence" value="ECO:0007669"/>
    <property type="project" value="UniProtKB-KW"/>
</dbReference>